<protein>
    <submittedName>
        <fullName evidence="2">Uncharacterized protein</fullName>
    </submittedName>
</protein>
<gene>
    <name evidence="2" type="ORF">JL193_01875</name>
</gene>
<dbReference type="EMBL" id="CP071795">
    <property type="protein sequence ID" value="QTD38078.1"/>
    <property type="molecule type" value="Genomic_DNA"/>
</dbReference>
<keyword evidence="1" id="KW-0812">Transmembrane</keyword>
<organism evidence="2 3">
    <name type="scientific">Polaribacter batillariae</name>
    <dbReference type="NCBI Taxonomy" id="2808900"/>
    <lineage>
        <taxon>Bacteria</taxon>
        <taxon>Pseudomonadati</taxon>
        <taxon>Bacteroidota</taxon>
        <taxon>Flavobacteriia</taxon>
        <taxon>Flavobacteriales</taxon>
        <taxon>Flavobacteriaceae</taxon>
    </lineage>
</organism>
<sequence>MKNEKINKLLVILNLALVCSIVLYHYSLKNRERDFSNDVLKVRGIVIVDSLGVERAILAAHLPEAQRDGGRMFSSRSQTSVSGLMLYDSEGMERGGFVTDDDYGNIFMTLDPKGDQTALFLAEPQGATTMSIWSRSGNKASFTASESELAIDLVENGKKFKIKNND</sequence>
<name>A0ABX7SX79_9FLAO</name>
<proteinExistence type="predicted"/>
<feature type="transmembrane region" description="Helical" evidence="1">
    <location>
        <begin position="6"/>
        <end position="26"/>
    </location>
</feature>
<reference evidence="2 3" key="1">
    <citation type="submission" date="2021-03" db="EMBL/GenBank/DDBJ databases">
        <title>Complete genome of Polaribacter_sp.G4M1.</title>
        <authorList>
            <person name="Jeong S.W."/>
            <person name="Bae J.W."/>
        </authorList>
    </citation>
    <scope>NUCLEOTIDE SEQUENCE [LARGE SCALE GENOMIC DNA]</scope>
    <source>
        <strain evidence="2 3">G4M1</strain>
    </source>
</reference>
<dbReference type="Proteomes" id="UP000663935">
    <property type="component" value="Chromosome"/>
</dbReference>
<evidence type="ECO:0000313" key="3">
    <source>
        <dbReference type="Proteomes" id="UP000663935"/>
    </source>
</evidence>
<evidence type="ECO:0000313" key="2">
    <source>
        <dbReference type="EMBL" id="QTD38078.1"/>
    </source>
</evidence>
<keyword evidence="1" id="KW-1133">Transmembrane helix</keyword>
<keyword evidence="3" id="KW-1185">Reference proteome</keyword>
<dbReference type="RefSeq" id="WP_207972220.1">
    <property type="nucleotide sequence ID" value="NZ_CP071795.1"/>
</dbReference>
<accession>A0ABX7SX79</accession>
<keyword evidence="1" id="KW-0472">Membrane</keyword>
<evidence type="ECO:0000256" key="1">
    <source>
        <dbReference type="SAM" id="Phobius"/>
    </source>
</evidence>